<dbReference type="PANTHER" id="PTHR21445">
    <property type="entry name" value="ENDONUCLEASE IV ENDODEOXYRIBONUCLEASE IV"/>
    <property type="match status" value="1"/>
</dbReference>
<dbReference type="InterPro" id="IPR013022">
    <property type="entry name" value="Xyl_isomerase-like_TIM-brl"/>
</dbReference>
<comment type="catalytic activity">
    <reaction evidence="7">
        <text>Endonucleolytic cleavage to 5'-phosphooligonucleotide end-products.</text>
        <dbReference type="EC" id="3.1.21.2"/>
    </reaction>
</comment>
<dbReference type="SMART" id="SM00518">
    <property type="entry name" value="AP2Ec"/>
    <property type="match status" value="1"/>
</dbReference>
<feature type="binding site" evidence="7">
    <location>
        <position position="226"/>
    </location>
    <ligand>
        <name>Zn(2+)</name>
        <dbReference type="ChEBI" id="CHEBI:29105"/>
        <label>3</label>
    </ligand>
</feature>
<keyword evidence="2 7" id="KW-0479">Metal-binding</keyword>
<evidence type="ECO:0000256" key="2">
    <source>
        <dbReference type="ARBA" id="ARBA00022723"/>
    </source>
</evidence>
<feature type="binding site" evidence="7">
    <location>
        <position position="180"/>
    </location>
    <ligand>
        <name>Zn(2+)</name>
        <dbReference type="ChEBI" id="CHEBI:29105"/>
        <label>3</label>
    </ligand>
</feature>
<keyword evidence="6 7" id="KW-0234">DNA repair</keyword>
<evidence type="ECO:0000256" key="7">
    <source>
        <dbReference type="HAMAP-Rule" id="MF_00152"/>
    </source>
</evidence>
<evidence type="ECO:0000313" key="9">
    <source>
        <dbReference type="EMBL" id="TCG10841.1"/>
    </source>
</evidence>
<dbReference type="InterPro" id="IPR036237">
    <property type="entry name" value="Xyl_isomerase-like_sf"/>
</dbReference>
<dbReference type="Proteomes" id="UP000291072">
    <property type="component" value="Unassembled WGS sequence"/>
</dbReference>
<feature type="domain" description="Xylose isomerase-like TIM barrel" evidence="8">
    <location>
        <begin position="24"/>
        <end position="271"/>
    </location>
</feature>
<keyword evidence="7" id="KW-0540">Nuclease</keyword>
<accession>A0A4R0XVA0</accession>
<comment type="cofactor">
    <cofactor evidence="7">
        <name>Zn(2+)</name>
        <dbReference type="ChEBI" id="CHEBI:29105"/>
    </cofactor>
    <text evidence="7">Binds 3 Zn(2+) ions.</text>
</comment>
<dbReference type="GO" id="GO:0008270">
    <property type="term" value="F:zinc ion binding"/>
    <property type="evidence" value="ECO:0007669"/>
    <property type="project" value="UniProtKB-UniRule"/>
</dbReference>
<feature type="binding site" evidence="7">
    <location>
        <position position="71"/>
    </location>
    <ligand>
        <name>Zn(2+)</name>
        <dbReference type="ChEBI" id="CHEBI:29105"/>
        <label>1</label>
    </ligand>
</feature>
<feature type="binding site" evidence="7">
    <location>
        <position position="109"/>
    </location>
    <ligand>
        <name>Zn(2+)</name>
        <dbReference type="ChEBI" id="CHEBI:29105"/>
        <label>1</label>
    </ligand>
</feature>
<evidence type="ECO:0000313" key="10">
    <source>
        <dbReference type="Proteomes" id="UP000291072"/>
    </source>
</evidence>
<feature type="binding site" evidence="7">
    <location>
        <position position="177"/>
    </location>
    <ligand>
        <name>Zn(2+)</name>
        <dbReference type="ChEBI" id="CHEBI:29105"/>
        <label>2</label>
    </ligand>
</feature>
<dbReference type="InterPro" id="IPR018246">
    <property type="entry name" value="AP_endonuc_F2_Zn_BS"/>
</dbReference>
<keyword evidence="4 7" id="KW-0378">Hydrolase</keyword>
<feature type="binding site" evidence="7">
    <location>
        <position position="144"/>
    </location>
    <ligand>
        <name>Zn(2+)</name>
        <dbReference type="ChEBI" id="CHEBI:29105"/>
        <label>2</label>
    </ligand>
</feature>
<keyword evidence="5 7" id="KW-0862">Zinc</keyword>
<dbReference type="NCBIfam" id="TIGR00587">
    <property type="entry name" value="nfo"/>
    <property type="match status" value="1"/>
</dbReference>
<dbReference type="GO" id="GO:0008081">
    <property type="term" value="F:phosphoric diester hydrolase activity"/>
    <property type="evidence" value="ECO:0007669"/>
    <property type="project" value="TreeGrafter"/>
</dbReference>
<dbReference type="EMBL" id="PSZP01000020">
    <property type="protein sequence ID" value="TCG10841.1"/>
    <property type="molecule type" value="Genomic_DNA"/>
</dbReference>
<name>A0A4R0XVA0_9MOLU</name>
<dbReference type="NCBIfam" id="NF002196">
    <property type="entry name" value="PRK01060.1-1"/>
    <property type="match status" value="1"/>
</dbReference>
<dbReference type="Pfam" id="PF01261">
    <property type="entry name" value="AP_endonuc_2"/>
    <property type="match status" value="1"/>
</dbReference>
<comment type="caution">
    <text evidence="9">The sequence shown here is derived from an EMBL/GenBank/DDBJ whole genome shotgun (WGS) entry which is preliminary data.</text>
</comment>
<dbReference type="EC" id="3.1.21.2" evidence="7"/>
<reference evidence="9 10" key="1">
    <citation type="submission" date="2018-02" db="EMBL/GenBank/DDBJ databases">
        <title>Mycoplasma marinum and Mycoplasma todarodis sp. nov., moderately halophilic and psychrotolerant mycoplasmas isolated from cephalopods.</title>
        <authorList>
            <person name="Viver T."/>
        </authorList>
    </citation>
    <scope>NUCLEOTIDE SEQUENCE [LARGE SCALE GENOMIC DNA]</scope>
    <source>
        <strain evidence="9 10">5H</strain>
    </source>
</reference>
<sequence length="273" mass="30550">MIKIGAHVSFSKKGNYLIGAGESAKKMGANAMMIYLGAPQNTRRADISEYGLEEYMEKFSEVVKPKDIVVHEPYIINPSSLDKAEFAEKMLIADAERMNYIGANIMVVHPGASTKFDRQESIERLVLTVKNVLKNTKDVDICLETMAGKGTEVGKTFEELSYVIKQVNSERVGICLDTCHAWDAGYNLKDLKSVINELKENDLLDRVKVLHINDSKNPISAHKDRHENIGKGFIGLETLREIVNAPEFEGVPMILETDGKDIYDKEIKMLISV</sequence>
<feature type="binding site" evidence="7">
    <location>
        <position position="256"/>
    </location>
    <ligand>
        <name>Zn(2+)</name>
        <dbReference type="ChEBI" id="CHEBI:29105"/>
        <label>2</label>
    </ligand>
</feature>
<dbReference type="GO" id="GO:0003906">
    <property type="term" value="F:DNA-(apurinic or apyrimidinic site) endonuclease activity"/>
    <property type="evidence" value="ECO:0007669"/>
    <property type="project" value="TreeGrafter"/>
</dbReference>
<proteinExistence type="inferred from homology"/>
<dbReference type="FunFam" id="3.20.20.150:FF:000001">
    <property type="entry name" value="Probable endonuclease 4"/>
    <property type="match status" value="1"/>
</dbReference>
<dbReference type="OrthoDB" id="9805666at2"/>
<evidence type="ECO:0000256" key="4">
    <source>
        <dbReference type="ARBA" id="ARBA00022801"/>
    </source>
</evidence>
<comment type="function">
    <text evidence="7">Endonuclease IV plays a role in DNA repair. It cleaves phosphodiester bonds at apurinic or apyrimidinic (AP) sites, generating a 3'-hydroxyl group and a 5'-terminal sugar phosphate.</text>
</comment>
<dbReference type="Gene3D" id="3.20.20.150">
    <property type="entry name" value="Divalent-metal-dependent TIM barrel enzymes"/>
    <property type="match status" value="1"/>
</dbReference>
<dbReference type="PROSITE" id="PS00730">
    <property type="entry name" value="AP_NUCLEASE_F2_2"/>
    <property type="match status" value="1"/>
</dbReference>
<comment type="similarity">
    <text evidence="1 7">Belongs to the AP endonuclease 2 family.</text>
</comment>
<dbReference type="HAMAP" id="MF_00152">
    <property type="entry name" value="Nfo"/>
    <property type="match status" value="1"/>
</dbReference>
<dbReference type="PANTHER" id="PTHR21445:SF0">
    <property type="entry name" value="APURINIC-APYRIMIDINIC ENDONUCLEASE"/>
    <property type="match status" value="1"/>
</dbReference>
<keyword evidence="3 7" id="KW-0227">DNA damage</keyword>
<evidence type="ECO:0000256" key="3">
    <source>
        <dbReference type="ARBA" id="ARBA00022763"/>
    </source>
</evidence>
<dbReference type="SUPFAM" id="SSF51658">
    <property type="entry name" value="Xylose isomerase-like"/>
    <property type="match status" value="1"/>
</dbReference>
<keyword evidence="10" id="KW-1185">Reference proteome</keyword>
<evidence type="ECO:0000256" key="1">
    <source>
        <dbReference type="ARBA" id="ARBA00005340"/>
    </source>
</evidence>
<gene>
    <name evidence="7" type="primary">nfo</name>
    <name evidence="9" type="ORF">C4B25_02805</name>
</gene>
<dbReference type="GO" id="GO:0003677">
    <property type="term" value="F:DNA binding"/>
    <property type="evidence" value="ECO:0007669"/>
    <property type="project" value="InterPro"/>
</dbReference>
<dbReference type="GO" id="GO:0008833">
    <property type="term" value="F:deoxyribonuclease IV (phage-T4-induced) activity"/>
    <property type="evidence" value="ECO:0007669"/>
    <property type="project" value="UniProtKB-UniRule"/>
</dbReference>
<evidence type="ECO:0000256" key="6">
    <source>
        <dbReference type="ARBA" id="ARBA00023204"/>
    </source>
</evidence>
<dbReference type="PROSITE" id="PS51432">
    <property type="entry name" value="AP_NUCLEASE_F2_4"/>
    <property type="match status" value="1"/>
</dbReference>
<dbReference type="InterPro" id="IPR001719">
    <property type="entry name" value="AP_endonuc_2"/>
</dbReference>
<evidence type="ECO:0000259" key="8">
    <source>
        <dbReference type="Pfam" id="PF01261"/>
    </source>
</evidence>
<dbReference type="RefSeq" id="WP_131613538.1">
    <property type="nucleotide sequence ID" value="NZ_PSZP01000020.1"/>
</dbReference>
<dbReference type="AlphaFoldDB" id="A0A4R0XVA0"/>
<feature type="binding site" evidence="7">
    <location>
        <position position="211"/>
    </location>
    <ligand>
        <name>Zn(2+)</name>
        <dbReference type="ChEBI" id="CHEBI:29105"/>
        <label>2</label>
    </ligand>
</feature>
<protein>
    <recommendedName>
        <fullName evidence="7">Probable endonuclease 4</fullName>
        <ecNumber evidence="7">3.1.21.2</ecNumber>
    </recommendedName>
    <alternativeName>
        <fullName evidence="7">Endodeoxyribonuclease IV</fullName>
    </alternativeName>
    <alternativeName>
        <fullName evidence="7">Endonuclease IV</fullName>
    </alternativeName>
</protein>
<feature type="binding site" evidence="7">
    <location>
        <position position="144"/>
    </location>
    <ligand>
        <name>Zn(2+)</name>
        <dbReference type="ChEBI" id="CHEBI:29105"/>
        <label>1</label>
    </ligand>
</feature>
<evidence type="ECO:0000256" key="5">
    <source>
        <dbReference type="ARBA" id="ARBA00022833"/>
    </source>
</evidence>
<feature type="binding site" evidence="7">
    <location>
        <position position="224"/>
    </location>
    <ligand>
        <name>Zn(2+)</name>
        <dbReference type="ChEBI" id="CHEBI:29105"/>
        <label>3</label>
    </ligand>
</feature>
<keyword evidence="7" id="KW-0255">Endonuclease</keyword>
<organism evidence="9 10">
    <name type="scientific">Mycoplasma todarodis</name>
    <dbReference type="NCBI Taxonomy" id="1937191"/>
    <lineage>
        <taxon>Bacteria</taxon>
        <taxon>Bacillati</taxon>
        <taxon>Mycoplasmatota</taxon>
        <taxon>Mollicutes</taxon>
        <taxon>Mycoplasmataceae</taxon>
        <taxon>Mycoplasma</taxon>
    </lineage>
</organism>
<dbReference type="CDD" id="cd00019">
    <property type="entry name" value="AP2Ec"/>
    <property type="match status" value="1"/>
</dbReference>
<dbReference type="GO" id="GO:0006284">
    <property type="term" value="P:base-excision repair"/>
    <property type="evidence" value="ECO:0007669"/>
    <property type="project" value="TreeGrafter"/>
</dbReference>